<reference evidence="1 2" key="1">
    <citation type="submission" date="2022-01" db="EMBL/GenBank/DDBJ databases">
        <authorList>
            <person name="Xiong W."/>
            <person name="Schranz E."/>
        </authorList>
    </citation>
    <scope>NUCLEOTIDE SEQUENCE [LARGE SCALE GENOMIC DNA]</scope>
</reference>
<proteinExistence type="predicted"/>
<name>A0AAU9M7Y4_9ASTR</name>
<dbReference type="AlphaFoldDB" id="A0AAU9M7Y4"/>
<protein>
    <submittedName>
        <fullName evidence="1">Uncharacterized protein</fullName>
    </submittedName>
</protein>
<keyword evidence="2" id="KW-1185">Reference proteome</keyword>
<dbReference type="Proteomes" id="UP001157418">
    <property type="component" value="Unassembled WGS sequence"/>
</dbReference>
<sequence>MLQRLSVLVQVIKKSNGVAAKSNIVDKEALLKVIENDIKNDLELKAHIRSMIVVTCNEYEVNDEMVQCVTTIKSSLKQMHATFFLISDKRKDVCVDGKVGQSRQLD</sequence>
<evidence type="ECO:0000313" key="1">
    <source>
        <dbReference type="EMBL" id="CAH1421847.1"/>
    </source>
</evidence>
<dbReference type="EMBL" id="CAKMRJ010001112">
    <property type="protein sequence ID" value="CAH1421847.1"/>
    <property type="molecule type" value="Genomic_DNA"/>
</dbReference>
<accession>A0AAU9M7Y4</accession>
<gene>
    <name evidence="1" type="ORF">LVIROSA_LOCUS9222</name>
</gene>
<comment type="caution">
    <text evidence="1">The sequence shown here is derived from an EMBL/GenBank/DDBJ whole genome shotgun (WGS) entry which is preliminary data.</text>
</comment>
<organism evidence="1 2">
    <name type="scientific">Lactuca virosa</name>
    <dbReference type="NCBI Taxonomy" id="75947"/>
    <lineage>
        <taxon>Eukaryota</taxon>
        <taxon>Viridiplantae</taxon>
        <taxon>Streptophyta</taxon>
        <taxon>Embryophyta</taxon>
        <taxon>Tracheophyta</taxon>
        <taxon>Spermatophyta</taxon>
        <taxon>Magnoliopsida</taxon>
        <taxon>eudicotyledons</taxon>
        <taxon>Gunneridae</taxon>
        <taxon>Pentapetalae</taxon>
        <taxon>asterids</taxon>
        <taxon>campanulids</taxon>
        <taxon>Asterales</taxon>
        <taxon>Asteraceae</taxon>
        <taxon>Cichorioideae</taxon>
        <taxon>Cichorieae</taxon>
        <taxon>Lactucinae</taxon>
        <taxon>Lactuca</taxon>
    </lineage>
</organism>
<evidence type="ECO:0000313" key="2">
    <source>
        <dbReference type="Proteomes" id="UP001157418"/>
    </source>
</evidence>